<organism evidence="2 3">
    <name type="scientific">Ceraceosorus guamensis</name>
    <dbReference type="NCBI Taxonomy" id="1522189"/>
    <lineage>
        <taxon>Eukaryota</taxon>
        <taxon>Fungi</taxon>
        <taxon>Dikarya</taxon>
        <taxon>Basidiomycota</taxon>
        <taxon>Ustilaginomycotina</taxon>
        <taxon>Exobasidiomycetes</taxon>
        <taxon>Ceraceosorales</taxon>
        <taxon>Ceraceosoraceae</taxon>
        <taxon>Ceraceosorus</taxon>
    </lineage>
</organism>
<keyword evidence="3" id="KW-1185">Reference proteome</keyword>
<name>A0A316VS28_9BASI</name>
<evidence type="ECO:0000256" key="1">
    <source>
        <dbReference type="SAM" id="MobiDB-lite"/>
    </source>
</evidence>
<accession>A0A316VS28</accession>
<dbReference type="AlphaFoldDB" id="A0A316VS28"/>
<sequence length="337" mass="36760">MSGSPEKVTRRTRSSVESIRGGSAQTPRISVRMSKQGTSFWADMLFDSLRCAVQAWIVKGPGFLHDAQQMQALTSSSLKRRRDGCAEAMDGSFCNIGLYSLPACSCTRTSSLLSSRKTLSLCATAFGLCESPCVAKSSVRGGQAGSLAGSLALRLSHRTFTAGRQRPLVACKAQTCPVSLKKPHRRDAEEVVLLAKVATSLGALIGQPKQQQPRTARHSIHSNACARTERGDARNRPTTPWLRVGSLNGRSGDQPTVLLPAFWPTVVITSLRFSARQTPQTCRRVKMCVSRCCSCGWPCTALSSPKRHDWFFVLSSRLEFHVLPSLMLLKSSFSLEL</sequence>
<dbReference type="InParanoid" id="A0A316VS28"/>
<dbReference type="Proteomes" id="UP000245783">
    <property type="component" value="Unassembled WGS sequence"/>
</dbReference>
<feature type="region of interest" description="Disordered" evidence="1">
    <location>
        <begin position="205"/>
        <end position="247"/>
    </location>
</feature>
<evidence type="ECO:0000313" key="3">
    <source>
        <dbReference type="Proteomes" id="UP000245783"/>
    </source>
</evidence>
<proteinExistence type="predicted"/>
<dbReference type="RefSeq" id="XP_025366373.1">
    <property type="nucleotide sequence ID" value="XM_025517327.1"/>
</dbReference>
<reference evidence="2 3" key="1">
    <citation type="journal article" date="2018" name="Mol. Biol. Evol.">
        <title>Broad Genomic Sampling Reveals a Smut Pathogenic Ancestry of the Fungal Clade Ustilaginomycotina.</title>
        <authorList>
            <person name="Kijpornyongpan T."/>
            <person name="Mondo S.J."/>
            <person name="Barry K."/>
            <person name="Sandor L."/>
            <person name="Lee J."/>
            <person name="Lipzen A."/>
            <person name="Pangilinan J."/>
            <person name="LaButti K."/>
            <person name="Hainaut M."/>
            <person name="Henrissat B."/>
            <person name="Grigoriev I.V."/>
            <person name="Spatafora J.W."/>
            <person name="Aime M.C."/>
        </authorList>
    </citation>
    <scope>NUCLEOTIDE SEQUENCE [LARGE SCALE GENOMIC DNA]</scope>
    <source>
        <strain evidence="2 3">MCA 4658</strain>
    </source>
</reference>
<evidence type="ECO:0000313" key="2">
    <source>
        <dbReference type="EMBL" id="PWN39213.1"/>
    </source>
</evidence>
<gene>
    <name evidence="2" type="ORF">IE81DRAFT_41687</name>
</gene>
<feature type="region of interest" description="Disordered" evidence="1">
    <location>
        <begin position="1"/>
        <end position="28"/>
    </location>
</feature>
<dbReference type="EMBL" id="KZ819485">
    <property type="protein sequence ID" value="PWN39213.1"/>
    <property type="molecule type" value="Genomic_DNA"/>
</dbReference>
<dbReference type="GeneID" id="37039197"/>
<protein>
    <submittedName>
        <fullName evidence="2">Uncharacterized protein</fullName>
    </submittedName>
</protein>